<dbReference type="AlphaFoldDB" id="A0AAQ3MJ45"/>
<evidence type="ECO:0000313" key="3">
    <source>
        <dbReference type="EMBL" id="WVY92062.1"/>
    </source>
</evidence>
<proteinExistence type="predicted"/>
<dbReference type="EMBL" id="CP144690">
    <property type="protein sequence ID" value="WVY92062.1"/>
    <property type="molecule type" value="Genomic_DNA"/>
</dbReference>
<keyword evidence="4" id="KW-1185">Reference proteome</keyword>
<feature type="chain" id="PRO_5042821263" description="GEX2 N-terminal Ig-like domain-containing protein" evidence="1">
    <location>
        <begin position="24"/>
        <end position="233"/>
    </location>
</feature>
<dbReference type="Pfam" id="PF23616">
    <property type="entry name" value="Ig_GEX2_N"/>
    <property type="match status" value="1"/>
</dbReference>
<evidence type="ECO:0000256" key="1">
    <source>
        <dbReference type="SAM" id="SignalP"/>
    </source>
</evidence>
<sequence>MEILAHTLIVLSLCTLSFFSVYCSQYLTSDRSQLPLFGFSWWDDKGTFQAGDTTTIKVKVLENADKIDKKNFNPTLTVNGKEGNSSYVSTVLSDFEGDLNEWKIFFTPIRVGLFNVLISEERYKVDHSSLHFQVEPGSNKSLSLTFIQRSQSKPRENQCKHIPDSHTLAQTTAQTTALRQDVTAANKFEWHSSHVNVVTDCWWDDKGTFQAGDTATIKVKVLENAYEFGYVRE</sequence>
<keyword evidence="1" id="KW-0732">Signal</keyword>
<gene>
    <name evidence="3" type="ORF">V8G54_037576</name>
</gene>
<dbReference type="InterPro" id="IPR056434">
    <property type="entry name" value="Ig_GEX2_N"/>
</dbReference>
<evidence type="ECO:0000259" key="2">
    <source>
        <dbReference type="Pfam" id="PF23616"/>
    </source>
</evidence>
<feature type="signal peptide" evidence="1">
    <location>
        <begin position="1"/>
        <end position="23"/>
    </location>
</feature>
<dbReference type="Proteomes" id="UP001374535">
    <property type="component" value="Chromosome 11"/>
</dbReference>
<evidence type="ECO:0000313" key="4">
    <source>
        <dbReference type="Proteomes" id="UP001374535"/>
    </source>
</evidence>
<feature type="domain" description="GEX2 N-terminal Ig-like" evidence="2">
    <location>
        <begin position="37"/>
        <end position="134"/>
    </location>
</feature>
<name>A0AAQ3MJ45_VIGMU</name>
<accession>A0AAQ3MJ45</accession>
<organism evidence="3 4">
    <name type="scientific">Vigna mungo</name>
    <name type="common">Black gram</name>
    <name type="synonym">Phaseolus mungo</name>
    <dbReference type="NCBI Taxonomy" id="3915"/>
    <lineage>
        <taxon>Eukaryota</taxon>
        <taxon>Viridiplantae</taxon>
        <taxon>Streptophyta</taxon>
        <taxon>Embryophyta</taxon>
        <taxon>Tracheophyta</taxon>
        <taxon>Spermatophyta</taxon>
        <taxon>Magnoliopsida</taxon>
        <taxon>eudicotyledons</taxon>
        <taxon>Gunneridae</taxon>
        <taxon>Pentapetalae</taxon>
        <taxon>rosids</taxon>
        <taxon>fabids</taxon>
        <taxon>Fabales</taxon>
        <taxon>Fabaceae</taxon>
        <taxon>Papilionoideae</taxon>
        <taxon>50 kb inversion clade</taxon>
        <taxon>NPAAA clade</taxon>
        <taxon>indigoferoid/millettioid clade</taxon>
        <taxon>Phaseoleae</taxon>
        <taxon>Vigna</taxon>
    </lineage>
</organism>
<reference evidence="3 4" key="1">
    <citation type="journal article" date="2023" name="Life. Sci Alliance">
        <title>Evolutionary insights into 3D genome organization and epigenetic landscape of Vigna mungo.</title>
        <authorList>
            <person name="Junaid A."/>
            <person name="Singh B."/>
            <person name="Bhatia S."/>
        </authorList>
    </citation>
    <scope>NUCLEOTIDE SEQUENCE [LARGE SCALE GENOMIC DNA]</scope>
    <source>
        <strain evidence="3">Urdbean</strain>
    </source>
</reference>
<protein>
    <recommendedName>
        <fullName evidence="2">GEX2 N-terminal Ig-like domain-containing protein</fullName>
    </recommendedName>
</protein>